<dbReference type="RefSeq" id="WP_275823794.1">
    <property type="nucleotide sequence ID" value="NZ_JARHUD010000008.1"/>
</dbReference>
<protein>
    <submittedName>
        <fullName evidence="4">Biotin attachment protein</fullName>
    </submittedName>
</protein>
<dbReference type="InterPro" id="IPR000089">
    <property type="entry name" value="Biotin_lipoyl"/>
</dbReference>
<evidence type="ECO:0000313" key="5">
    <source>
        <dbReference type="Proteomes" id="UP001215503"/>
    </source>
</evidence>
<sequence>MTDVTVPEDLWDANKTPEGIVANWFYSDGAEVPEGATLAELMVEKSSFDIAAPAAGTLRIVVPKDGTVRPGSVIARLESG</sequence>
<evidence type="ECO:0000256" key="2">
    <source>
        <dbReference type="ARBA" id="ARBA00022823"/>
    </source>
</evidence>
<comment type="cofactor">
    <cofactor evidence="1">
        <name>(R)-lipoate</name>
        <dbReference type="ChEBI" id="CHEBI:83088"/>
    </cofactor>
</comment>
<dbReference type="Pfam" id="PF00364">
    <property type="entry name" value="Biotin_lipoyl"/>
    <property type="match status" value="1"/>
</dbReference>
<dbReference type="InterPro" id="IPR003016">
    <property type="entry name" value="2-oxoA_DH_lipoyl-BS"/>
</dbReference>
<feature type="domain" description="Lipoyl-binding" evidence="3">
    <location>
        <begin position="18"/>
        <end position="77"/>
    </location>
</feature>
<name>A0ABT5YPX4_9PROT</name>
<dbReference type="SUPFAM" id="SSF51230">
    <property type="entry name" value="Single hybrid motif"/>
    <property type="match status" value="1"/>
</dbReference>
<dbReference type="Proteomes" id="UP001215503">
    <property type="component" value="Unassembled WGS sequence"/>
</dbReference>
<reference evidence="4 5" key="1">
    <citation type="submission" date="2023-03" db="EMBL/GenBank/DDBJ databases">
        <title>Fodinicurvata sp. CAU 1616 isolated from sea sendiment.</title>
        <authorList>
            <person name="Kim W."/>
        </authorList>
    </citation>
    <scope>NUCLEOTIDE SEQUENCE [LARGE SCALE GENOMIC DNA]</scope>
    <source>
        <strain evidence="4 5">CAU 1616</strain>
    </source>
</reference>
<proteinExistence type="predicted"/>
<accession>A0ABT5YPX4</accession>
<evidence type="ECO:0000259" key="3">
    <source>
        <dbReference type="Pfam" id="PF00364"/>
    </source>
</evidence>
<gene>
    <name evidence="4" type="ORF">P2G67_13660</name>
</gene>
<evidence type="ECO:0000313" key="4">
    <source>
        <dbReference type="EMBL" id="MDF2097024.1"/>
    </source>
</evidence>
<dbReference type="InterPro" id="IPR011053">
    <property type="entry name" value="Single_hybrid_motif"/>
</dbReference>
<dbReference type="PROSITE" id="PS00189">
    <property type="entry name" value="LIPOYL"/>
    <property type="match status" value="1"/>
</dbReference>
<keyword evidence="2" id="KW-0450">Lipoyl</keyword>
<comment type="caution">
    <text evidence="4">The sequence shown here is derived from an EMBL/GenBank/DDBJ whole genome shotgun (WGS) entry which is preliminary data.</text>
</comment>
<dbReference type="Gene3D" id="2.40.50.100">
    <property type="match status" value="1"/>
</dbReference>
<keyword evidence="5" id="KW-1185">Reference proteome</keyword>
<dbReference type="EMBL" id="JARHUD010000008">
    <property type="protein sequence ID" value="MDF2097024.1"/>
    <property type="molecule type" value="Genomic_DNA"/>
</dbReference>
<evidence type="ECO:0000256" key="1">
    <source>
        <dbReference type="ARBA" id="ARBA00001938"/>
    </source>
</evidence>
<organism evidence="4 5">
    <name type="scientific">Aquibaculum arenosum</name>
    <dbReference type="NCBI Taxonomy" id="3032591"/>
    <lineage>
        <taxon>Bacteria</taxon>
        <taxon>Pseudomonadati</taxon>
        <taxon>Pseudomonadota</taxon>
        <taxon>Alphaproteobacteria</taxon>
        <taxon>Rhodospirillales</taxon>
        <taxon>Rhodovibrionaceae</taxon>
        <taxon>Aquibaculum</taxon>
    </lineage>
</organism>